<comment type="caution">
    <text evidence="1">The sequence shown here is derived from an EMBL/GenBank/DDBJ whole genome shotgun (WGS) entry which is preliminary data.</text>
</comment>
<proteinExistence type="predicted"/>
<dbReference type="Proteomes" id="UP000237000">
    <property type="component" value="Unassembled WGS sequence"/>
</dbReference>
<dbReference type="AlphaFoldDB" id="A0A2P5F026"/>
<keyword evidence="2" id="KW-1185">Reference proteome</keyword>
<sequence>VLLSINSSYLSFRQAFIAPIFGFCNHHLDTTTRRLGD</sequence>
<dbReference type="EMBL" id="JXTC01000076">
    <property type="protein sequence ID" value="PON91144.1"/>
    <property type="molecule type" value="Genomic_DNA"/>
</dbReference>
<feature type="non-terminal residue" evidence="1">
    <location>
        <position position="1"/>
    </location>
</feature>
<protein>
    <submittedName>
        <fullName evidence="1">Uncharacterized protein</fullName>
    </submittedName>
</protein>
<accession>A0A2P5F026</accession>
<dbReference type="InParanoid" id="A0A2P5F026"/>
<organism evidence="1 2">
    <name type="scientific">Trema orientale</name>
    <name type="common">Charcoal tree</name>
    <name type="synonym">Celtis orientalis</name>
    <dbReference type="NCBI Taxonomy" id="63057"/>
    <lineage>
        <taxon>Eukaryota</taxon>
        <taxon>Viridiplantae</taxon>
        <taxon>Streptophyta</taxon>
        <taxon>Embryophyta</taxon>
        <taxon>Tracheophyta</taxon>
        <taxon>Spermatophyta</taxon>
        <taxon>Magnoliopsida</taxon>
        <taxon>eudicotyledons</taxon>
        <taxon>Gunneridae</taxon>
        <taxon>Pentapetalae</taxon>
        <taxon>rosids</taxon>
        <taxon>fabids</taxon>
        <taxon>Rosales</taxon>
        <taxon>Cannabaceae</taxon>
        <taxon>Trema</taxon>
    </lineage>
</organism>
<gene>
    <name evidence="1" type="ORF">TorRG33x02_129600</name>
</gene>
<name>A0A2P5F026_TREOI</name>
<evidence type="ECO:0000313" key="1">
    <source>
        <dbReference type="EMBL" id="PON91144.1"/>
    </source>
</evidence>
<reference evidence="2" key="1">
    <citation type="submission" date="2016-06" db="EMBL/GenBank/DDBJ databases">
        <title>Parallel loss of symbiosis genes in relatives of nitrogen-fixing non-legume Parasponia.</title>
        <authorList>
            <person name="Van Velzen R."/>
            <person name="Holmer R."/>
            <person name="Bu F."/>
            <person name="Rutten L."/>
            <person name="Van Zeijl A."/>
            <person name="Liu W."/>
            <person name="Santuari L."/>
            <person name="Cao Q."/>
            <person name="Sharma T."/>
            <person name="Shen D."/>
            <person name="Roswanjaya Y."/>
            <person name="Wardhani T."/>
            <person name="Kalhor M.S."/>
            <person name="Jansen J."/>
            <person name="Van den Hoogen J."/>
            <person name="Gungor B."/>
            <person name="Hartog M."/>
            <person name="Hontelez J."/>
            <person name="Verver J."/>
            <person name="Yang W.-C."/>
            <person name="Schijlen E."/>
            <person name="Repin R."/>
            <person name="Schilthuizen M."/>
            <person name="Schranz E."/>
            <person name="Heidstra R."/>
            <person name="Miyata K."/>
            <person name="Fedorova E."/>
            <person name="Kohlen W."/>
            <person name="Bisseling T."/>
            <person name="Smit S."/>
            <person name="Geurts R."/>
        </authorList>
    </citation>
    <scope>NUCLEOTIDE SEQUENCE [LARGE SCALE GENOMIC DNA]</scope>
    <source>
        <strain evidence="2">cv. RG33-2</strain>
    </source>
</reference>
<evidence type="ECO:0000313" key="2">
    <source>
        <dbReference type="Proteomes" id="UP000237000"/>
    </source>
</evidence>